<sequence length="131" mass="14552">VFYGLGFYGGTGPHVNDSYDNAGYGQGGISWLTHTSLNRTNFLDNDLAPKPNFGNNYNQQQNYFSPQSRFVPNNQNLFPPNLTNFYGNPMNPPNTNGQYVQNPTMPNMNYNSYFKQANFPAIGPGANIGVL</sequence>
<evidence type="ECO:0000313" key="2">
    <source>
        <dbReference type="Proteomes" id="UP000663866"/>
    </source>
</evidence>
<comment type="caution">
    <text evidence="1">The sequence shown here is derived from an EMBL/GenBank/DDBJ whole genome shotgun (WGS) entry which is preliminary data.</text>
</comment>
<dbReference type="Proteomes" id="UP000663866">
    <property type="component" value="Unassembled WGS sequence"/>
</dbReference>
<organism evidence="1 2">
    <name type="scientific">Rotaria magnacalcarata</name>
    <dbReference type="NCBI Taxonomy" id="392030"/>
    <lineage>
        <taxon>Eukaryota</taxon>
        <taxon>Metazoa</taxon>
        <taxon>Spiralia</taxon>
        <taxon>Gnathifera</taxon>
        <taxon>Rotifera</taxon>
        <taxon>Eurotatoria</taxon>
        <taxon>Bdelloidea</taxon>
        <taxon>Philodinida</taxon>
        <taxon>Philodinidae</taxon>
        <taxon>Rotaria</taxon>
    </lineage>
</organism>
<feature type="non-terminal residue" evidence="1">
    <location>
        <position position="1"/>
    </location>
</feature>
<dbReference type="AlphaFoldDB" id="A0A820X5U1"/>
<protein>
    <submittedName>
        <fullName evidence="1">Uncharacterized protein</fullName>
    </submittedName>
</protein>
<name>A0A820X5U1_9BILA</name>
<dbReference type="EMBL" id="CAJOBG010057245">
    <property type="protein sequence ID" value="CAF4526966.1"/>
    <property type="molecule type" value="Genomic_DNA"/>
</dbReference>
<accession>A0A820X5U1</accession>
<reference evidence="1" key="1">
    <citation type="submission" date="2021-02" db="EMBL/GenBank/DDBJ databases">
        <authorList>
            <person name="Nowell W R."/>
        </authorList>
    </citation>
    <scope>NUCLEOTIDE SEQUENCE</scope>
</reference>
<gene>
    <name evidence="1" type="ORF">OVN521_LOCUS42132</name>
</gene>
<feature type="non-terminal residue" evidence="1">
    <location>
        <position position="131"/>
    </location>
</feature>
<proteinExistence type="predicted"/>
<evidence type="ECO:0000313" key="1">
    <source>
        <dbReference type="EMBL" id="CAF4526966.1"/>
    </source>
</evidence>
<keyword evidence="2" id="KW-1185">Reference proteome</keyword>